<dbReference type="SUPFAM" id="SSF52540">
    <property type="entry name" value="P-loop containing nucleoside triphosphate hydrolases"/>
    <property type="match status" value="1"/>
</dbReference>
<proteinExistence type="inferred from homology"/>
<keyword evidence="4 6" id="KW-0067">ATP-binding</keyword>
<dbReference type="InterPro" id="IPR003439">
    <property type="entry name" value="ABC_transporter-like_ATP-bd"/>
</dbReference>
<evidence type="ECO:0000313" key="7">
    <source>
        <dbReference type="Proteomes" id="UP001368654"/>
    </source>
</evidence>
<dbReference type="EMBL" id="JBBDGL010000002">
    <property type="protein sequence ID" value="MEJ1155555.1"/>
    <property type="molecule type" value="Genomic_DNA"/>
</dbReference>
<dbReference type="InterPro" id="IPR027417">
    <property type="entry name" value="P-loop_NTPase"/>
</dbReference>
<keyword evidence="2" id="KW-0813">Transport</keyword>
<dbReference type="Gene3D" id="3.40.50.300">
    <property type="entry name" value="P-loop containing nucleotide triphosphate hydrolases"/>
    <property type="match status" value="1"/>
</dbReference>
<reference evidence="6 7" key="1">
    <citation type="submission" date="2024-02" db="EMBL/GenBank/DDBJ databases">
        <authorList>
            <person name="Saticioglu I.B."/>
        </authorList>
    </citation>
    <scope>NUCLEOTIDE SEQUENCE [LARGE SCALE GENOMIC DNA]</scope>
    <source>
        <strain evidence="6 7">Mu-86</strain>
    </source>
</reference>
<comment type="caution">
    <text evidence="6">The sequence shown here is derived from an EMBL/GenBank/DDBJ whole genome shotgun (WGS) entry which is preliminary data.</text>
</comment>
<evidence type="ECO:0000259" key="5">
    <source>
        <dbReference type="PROSITE" id="PS50893"/>
    </source>
</evidence>
<dbReference type="InterPro" id="IPR003593">
    <property type="entry name" value="AAA+_ATPase"/>
</dbReference>
<keyword evidence="7" id="KW-1185">Reference proteome</keyword>
<sequence length="262" mass="28244">MGRPKDPEVAIRCVDLSISRAGRLGGSQRVIDGVSFALPHGQAIAVMGPTGSGKSSLARVLSGTREEALSVAGGDAEVEGISVRRPGRSHRVLTYLTGYLQQSAGARLPARQTVSEVISDPITSRDRNVNSRALAVRVATLLDELLLPLGCATKYPYELSAGMRQRVAFARALVLQPRIFIADNPFANMDIEVRKTAIDAIAQRQHDYGMSSVIVTNDVDVLRQLETNVMVLRAGHTIGFGPGVDHVEWTPGEESERKLLVP</sequence>
<dbReference type="PANTHER" id="PTHR43776">
    <property type="entry name" value="TRANSPORT ATP-BINDING PROTEIN"/>
    <property type="match status" value="1"/>
</dbReference>
<dbReference type="RefSeq" id="WP_337337986.1">
    <property type="nucleotide sequence ID" value="NZ_JBBDGL010000002.1"/>
</dbReference>
<dbReference type="GO" id="GO:0005524">
    <property type="term" value="F:ATP binding"/>
    <property type="evidence" value="ECO:0007669"/>
    <property type="project" value="UniProtKB-KW"/>
</dbReference>
<name>A0ABU8LWA6_9MICO</name>
<dbReference type="PANTHER" id="PTHR43776:SF7">
    <property type="entry name" value="D,D-DIPEPTIDE TRANSPORT ATP-BINDING PROTEIN DDPF-RELATED"/>
    <property type="match status" value="1"/>
</dbReference>
<dbReference type="InterPro" id="IPR017871">
    <property type="entry name" value="ABC_transporter-like_CS"/>
</dbReference>
<evidence type="ECO:0000256" key="4">
    <source>
        <dbReference type="ARBA" id="ARBA00022840"/>
    </source>
</evidence>
<gene>
    <name evidence="6" type="ORF">WDU96_08095</name>
</gene>
<dbReference type="PROSITE" id="PS50893">
    <property type="entry name" value="ABC_TRANSPORTER_2"/>
    <property type="match status" value="1"/>
</dbReference>
<keyword evidence="3" id="KW-0547">Nucleotide-binding</keyword>
<dbReference type="PROSITE" id="PS00211">
    <property type="entry name" value="ABC_TRANSPORTER_1"/>
    <property type="match status" value="1"/>
</dbReference>
<organism evidence="6 7">
    <name type="scientific">Microbacterium marmarense</name>
    <dbReference type="NCBI Taxonomy" id="3122051"/>
    <lineage>
        <taxon>Bacteria</taxon>
        <taxon>Bacillati</taxon>
        <taxon>Actinomycetota</taxon>
        <taxon>Actinomycetes</taxon>
        <taxon>Micrococcales</taxon>
        <taxon>Microbacteriaceae</taxon>
        <taxon>Microbacterium</taxon>
    </lineage>
</organism>
<evidence type="ECO:0000256" key="3">
    <source>
        <dbReference type="ARBA" id="ARBA00022741"/>
    </source>
</evidence>
<dbReference type="Proteomes" id="UP001368654">
    <property type="component" value="Unassembled WGS sequence"/>
</dbReference>
<evidence type="ECO:0000256" key="2">
    <source>
        <dbReference type="ARBA" id="ARBA00022448"/>
    </source>
</evidence>
<dbReference type="SMART" id="SM00382">
    <property type="entry name" value="AAA"/>
    <property type="match status" value="1"/>
</dbReference>
<feature type="domain" description="ABC transporter" evidence="5">
    <location>
        <begin position="11"/>
        <end position="259"/>
    </location>
</feature>
<evidence type="ECO:0000313" key="6">
    <source>
        <dbReference type="EMBL" id="MEJ1155555.1"/>
    </source>
</evidence>
<comment type="similarity">
    <text evidence="1">Belongs to the ABC transporter superfamily.</text>
</comment>
<dbReference type="Pfam" id="PF00005">
    <property type="entry name" value="ABC_tran"/>
    <property type="match status" value="1"/>
</dbReference>
<accession>A0ABU8LWA6</accession>
<dbReference type="InterPro" id="IPR050319">
    <property type="entry name" value="ABC_transp_ATP-bind"/>
</dbReference>
<protein>
    <submittedName>
        <fullName evidence="6">ATP-binding cassette domain-containing protein</fullName>
    </submittedName>
</protein>
<evidence type="ECO:0000256" key="1">
    <source>
        <dbReference type="ARBA" id="ARBA00005417"/>
    </source>
</evidence>